<dbReference type="InterPro" id="IPR010730">
    <property type="entry name" value="HET"/>
</dbReference>
<dbReference type="PANTHER" id="PTHR33112">
    <property type="entry name" value="DOMAIN PROTEIN, PUTATIVE-RELATED"/>
    <property type="match status" value="1"/>
</dbReference>
<dbReference type="OrthoDB" id="3792241at2759"/>
<accession>A0A6A6WST1</accession>
<reference evidence="2" key="1">
    <citation type="journal article" date="2020" name="Stud. Mycol.">
        <title>101 Dothideomycetes genomes: a test case for predicting lifestyles and emergence of pathogens.</title>
        <authorList>
            <person name="Haridas S."/>
            <person name="Albert R."/>
            <person name="Binder M."/>
            <person name="Bloem J."/>
            <person name="Labutti K."/>
            <person name="Salamov A."/>
            <person name="Andreopoulos B."/>
            <person name="Baker S."/>
            <person name="Barry K."/>
            <person name="Bills G."/>
            <person name="Bluhm B."/>
            <person name="Cannon C."/>
            <person name="Castanera R."/>
            <person name="Culley D."/>
            <person name="Daum C."/>
            <person name="Ezra D."/>
            <person name="Gonzalez J."/>
            <person name="Henrissat B."/>
            <person name="Kuo A."/>
            <person name="Liang C."/>
            <person name="Lipzen A."/>
            <person name="Lutzoni F."/>
            <person name="Magnuson J."/>
            <person name="Mondo S."/>
            <person name="Nolan M."/>
            <person name="Ohm R."/>
            <person name="Pangilinan J."/>
            <person name="Park H.-J."/>
            <person name="Ramirez L."/>
            <person name="Alfaro M."/>
            <person name="Sun H."/>
            <person name="Tritt A."/>
            <person name="Yoshinaga Y."/>
            <person name="Zwiers L.-H."/>
            <person name="Turgeon B."/>
            <person name="Goodwin S."/>
            <person name="Spatafora J."/>
            <person name="Crous P."/>
            <person name="Grigoriev I."/>
        </authorList>
    </citation>
    <scope>NUCLEOTIDE SEQUENCE</scope>
    <source>
        <strain evidence="2">CBS 109.77</strain>
    </source>
</reference>
<dbReference type="EMBL" id="MU002396">
    <property type="protein sequence ID" value="KAF2786857.1"/>
    <property type="molecule type" value="Genomic_DNA"/>
</dbReference>
<evidence type="ECO:0000259" key="1">
    <source>
        <dbReference type="Pfam" id="PF06985"/>
    </source>
</evidence>
<dbReference type="PANTHER" id="PTHR33112:SF15">
    <property type="entry name" value="HETEROKARYON INCOMPATIBILITY DOMAIN-CONTAINING PROTEIN"/>
    <property type="match status" value="1"/>
</dbReference>
<feature type="domain" description="Heterokaryon incompatibility" evidence="1">
    <location>
        <begin position="1"/>
        <end position="73"/>
    </location>
</feature>
<name>A0A6A6WST1_9PLEO</name>
<dbReference type="Proteomes" id="UP000799757">
    <property type="component" value="Unassembled WGS sequence"/>
</dbReference>
<evidence type="ECO:0000313" key="3">
    <source>
        <dbReference type="Proteomes" id="UP000799757"/>
    </source>
</evidence>
<gene>
    <name evidence="2" type="ORF">K505DRAFT_258989</name>
</gene>
<keyword evidence="3" id="KW-1185">Reference proteome</keyword>
<dbReference type="Pfam" id="PF06985">
    <property type="entry name" value="HET"/>
    <property type="match status" value="1"/>
</dbReference>
<evidence type="ECO:0000313" key="2">
    <source>
        <dbReference type="EMBL" id="KAF2786857.1"/>
    </source>
</evidence>
<organism evidence="2 3">
    <name type="scientific">Melanomma pulvis-pyrius CBS 109.77</name>
    <dbReference type="NCBI Taxonomy" id="1314802"/>
    <lineage>
        <taxon>Eukaryota</taxon>
        <taxon>Fungi</taxon>
        <taxon>Dikarya</taxon>
        <taxon>Ascomycota</taxon>
        <taxon>Pezizomycotina</taxon>
        <taxon>Dothideomycetes</taxon>
        <taxon>Pleosporomycetidae</taxon>
        <taxon>Pleosporales</taxon>
        <taxon>Melanommataceae</taxon>
        <taxon>Melanomma</taxon>
    </lineage>
</organism>
<protein>
    <recommendedName>
        <fullName evidence="1">Heterokaryon incompatibility domain-containing protein</fullName>
    </recommendedName>
</protein>
<proteinExistence type="predicted"/>
<dbReference type="AlphaFoldDB" id="A0A6A6WST1"/>
<sequence>MGQIYRKSTCNLAALGGLDSSWGCFTTRNPLLHRPCCLSGDEKNGIYAFGYGDPEEHHNSSERLNSRAWVFQERMLSPQSLYYGATSISWECVSCSATESQPNRHPFDEGNDHETLKQILKGIDSLLTTERFCEKWGLIVETYLRCNLTRHTDRLAAIHGVVEELKARLEGAVYVAGIWMDDPFFSLL</sequence>